<feature type="domain" description="Carrier" evidence="5">
    <location>
        <begin position="1020"/>
        <end position="1094"/>
    </location>
</feature>
<dbReference type="InterPro" id="IPR010071">
    <property type="entry name" value="AA_adenyl_dom"/>
</dbReference>
<dbReference type="SUPFAM" id="SSF56801">
    <property type="entry name" value="Acetyl-CoA synthetase-like"/>
    <property type="match status" value="3"/>
</dbReference>
<dbReference type="Gene3D" id="3.40.50.12780">
    <property type="entry name" value="N-terminal domain of ligase-like"/>
    <property type="match status" value="1"/>
</dbReference>
<keyword evidence="2" id="KW-0596">Phosphopantetheine</keyword>
<dbReference type="Pfam" id="PF00550">
    <property type="entry name" value="PP-binding"/>
    <property type="match status" value="3"/>
</dbReference>
<dbReference type="Pfam" id="PF00501">
    <property type="entry name" value="AMP-binding"/>
    <property type="match status" value="3"/>
</dbReference>
<dbReference type="InterPro" id="IPR045851">
    <property type="entry name" value="AMP-bd_C_sf"/>
</dbReference>
<dbReference type="CDD" id="cd05930">
    <property type="entry name" value="A_NRPS"/>
    <property type="match status" value="2"/>
</dbReference>
<dbReference type="Gene3D" id="3.30.559.10">
    <property type="entry name" value="Chloramphenicol acetyltransferase-like domain"/>
    <property type="match status" value="3"/>
</dbReference>
<feature type="domain" description="Carrier" evidence="5">
    <location>
        <begin position="2078"/>
        <end position="2152"/>
    </location>
</feature>
<dbReference type="InterPro" id="IPR020806">
    <property type="entry name" value="PKS_PP-bd"/>
</dbReference>
<dbReference type="PANTHER" id="PTHR45527:SF14">
    <property type="entry name" value="PLIPASTATIN SYNTHASE SUBUNIT B"/>
    <property type="match status" value="1"/>
</dbReference>
<dbReference type="InterPro" id="IPR025110">
    <property type="entry name" value="AMP-bd_C"/>
</dbReference>
<evidence type="ECO:0000256" key="1">
    <source>
        <dbReference type="ARBA" id="ARBA00001957"/>
    </source>
</evidence>
<gene>
    <name evidence="6" type="ORF">GCM10010390_31070</name>
</gene>
<dbReference type="InterPro" id="IPR009081">
    <property type="entry name" value="PP-bd_ACP"/>
</dbReference>
<dbReference type="InterPro" id="IPR029058">
    <property type="entry name" value="AB_hydrolase_fold"/>
</dbReference>
<proteinExistence type="predicted"/>
<dbReference type="PROSITE" id="PS00012">
    <property type="entry name" value="PHOSPHOPANTETHEINE"/>
    <property type="match status" value="3"/>
</dbReference>
<dbReference type="InterPro" id="IPR012338">
    <property type="entry name" value="Beta-lactam/transpept-like"/>
</dbReference>
<dbReference type="Gene3D" id="2.30.38.10">
    <property type="entry name" value="Luciferase, Domain 3"/>
    <property type="match status" value="2"/>
</dbReference>
<dbReference type="NCBIfam" id="TIGR01733">
    <property type="entry name" value="AA-adenyl-dom"/>
    <property type="match status" value="3"/>
</dbReference>
<dbReference type="NCBIfam" id="NF003417">
    <property type="entry name" value="PRK04813.1"/>
    <property type="match status" value="3"/>
</dbReference>
<keyword evidence="3" id="KW-0597">Phosphoprotein</keyword>
<dbReference type="InterPro" id="IPR001466">
    <property type="entry name" value="Beta-lactam-related"/>
</dbReference>
<sequence length="3652" mass="395559">MSSSETTPVGFDATAAREELLRLRLSGRRGGRRPAIPKADRSAPLKLSYGQEQMWFLSRLDPDSTQYLVPLIVRLTGPLDVGAMSEAWQRLTDRHEILRTRYGLHGEEPVQIIFPAEHVELPLDDVSGLPTDERDAGVRTVFDTELFTPFDLENDLPVRGRLIRVAPDEHVLGIVFHHIACDAWSTEVIGRELSALYSALVSGSAPDLPSVAVQYADYAAWQRADMSGDNLESHLDYWEEQLGRLTPIELPTDRRRPAVRNAAGASVPFAIPSELAQRLRDFAQANDVTLFMVMLTAFHGLLSRYSGSTDIPVGTVVSGRGRPELQGMVGYGINSLVLRGRWQDDPSFADLLSRTRDTVLAAFDHQGVPFARLLDAIQPERDLSRTPLFDVALTMHGERTTAFDLPGVRAEPFAAVGSSAKFDLDLQVREGADGVLHGHLEYAVALFDRATAERMTADLVRFLDAAVTTPRTKVAQLSFLGDADLALLTAGAVRTEDAATTVHQAFEEQVRRTPDAVALRYDGEELTYAELNTRANRVAHHLRGLGMGPEALVGVCLEPGIDLVPALLGVMKSGGTYLPLDPAQPTDRLAYMLADAGAGVILTQSLHEDTVRRIHSGTVLVLDREQDLLGGQPSHDPEPLAEPGNLIYVIYTSGSTGRPKGVCLTHANVLRLFTVTENRLAFSSSDVWSLSHSYAFDVSVWEMWGALLYGGSLVVAPSDTARDPDSLLDLLVEQGVTVLSRTPSGFRALVGAAADGDPRIGRLALRAVVFAGEKLETADLRPWADRLGLDSPLLVNMYGITETTVHTTYHEVTWRDLEPDVGNPVGVPLDDLAVHILDARGNPAPIGVPGEIHIAGLGVARGYLGRPGLTAERFVPDPFGAPGNRLYRSGDIARRLADGTLEFIGRADHQVKIRGYRVELGEVGAALTAHDGVRAAVVLLREDTPGDKRLVAYVVPSAESAPDSGELRAALARNLPEYMIPQAYVTLDSLPLTVNGKLDTKALPAPEPASARSSGEVYVAPRTAMEDGVAAIWREVLGLDLVGVHDSFFDLGGHSLRAINLVGRLREAGHDVTVRDILEHRTVALLCEQLADRAPVVSTASVRPFQLVRPEDRTLLPEGLDDAYPMTQVQIGMVVEMLSDTGQHPYHNVTSFRIPDERPFDITVLRDVVRSVVGRHDVLRTSFDLNSFSVPMQLVHTTVDIPVTESERDLRGLTSDEVDAALRKFTREERARLIDLASPPLLRLYGHACDDGSWWLTITECHAILDGWSHHSLLMEIVEEYHQARSGARRAPEQPLPVRFADSVAAETESRKSGQAAAYWKATVDGHTPFALPDAWAGNGDVTSTPPHRAKVAFHDLEDRLRALASEAGASLKSVLHAAYLKVMSSITEEERFFTGLVCNARPEMLGADLIYGMHLNTVPFVFDRTARIWRELVTQVFGREVELWPHRGYPMPDIQRETGAGGRLVSARFSYHDFDMVDRDQVDYLASIDDSPTEFPLGVSARLGHLFLTGSAGSLDANAVDRLADMLRQVLEAMAADPDGDAQRPCLPGGERTGLLERAAGPRTAYPDSPVHLRFEEQASRTPQAPAVVFDGGVVTYGQLDAQANRIAHQLRASGVGAESVVGVLLDRGPDLVATLLGVWKAEAAYVPIDPSQPASRVASMLEAAGATTAVTQTSYEDRFDGGDLLVMDRDQALIDARPATPPRRRDDGERLAYVIFTSGSTGRPKGVGVPHRGLSNHVAWAAEELASSGSHGAPLFSSVAFDLVVPNLWAPLVVGQRVHTVAQDADIADLGRLLAESGPFSFVKLTPGHLDVLAEQLTSEQARALAPVLVVAGEAFTRATLERWRGLAPGVRLINEYGPTEASVGTCVHPVPKDETAQVLPIGRPLPNMATYVLDGAMQPVPAGVPGELYVGGTGVARGYAGRPDLTAERFVPDPFGEAGGRLYRTGDLVRGRSDGTVEFLGRLDDQVKIRGYRIEPGEVQAVLAEHADVRDAVVVARKNHTGELRLAAYYVPVRDGAVSAAELTAHAAARLPEYMLPASWVPLEQIPLNANGKVDRRALPAPDEDAPGSGATHVAPRTRTEQRVAGIWAEVLGLDRVGVHDGFFDLGGHSIRAVALVGALRTAGFDVGVREVFEYRTVAELSEFLTGRPAHAEMAPLVRPFELLTAEDRGRLPADVVDAYPMSQVQLGMLVEMMADREKLTYLNVASFRITDGVPFDETALREALAVVAERHEMLRTSFHLDSFTAPLQLVRAHTVIPLRVEDLRTAADRELRVREIMTEERSVPFDLETAPLLRMTAQIEDADSWRLVVTVCHAITEGWSHRSLLMELLEVYGELRDGRPPAAFTAPPVRYADFIAAELASMESADDRQYWRDVIDGYAPFTLPVPWAGEPSGPREKYRAVVQVHDLEPRLRALATQAQVSLKSVLLATHLKAMSLITDEKAFHSGLVCSARPESPGAERVYGMYLNTVPFAFDAGCGTWRELLRQVFAREAEVWDRRHYPMPVIQREAGTGRLLTVRFSYQDFDNVDTELVDSESSSGEGGTEFDLAVSAVSGYLLLTTHTHALGRPHADRLAGLYRRVLEAMADGPDGDAQDTFLSAGELRWQLDQNATQVPFPDRSVLRLFEEQAARTPEATAVSHLDTRVSYAELDARANRIAHRLRETGTVSETAVGVLLDRGPRLIEVLLGVWKAGGAYVPVDPSYPEERVADMCDSASVRVVVTESAYAGRFPGVPTLVLDHEEAATGRMPDTVPERVDDPDGLAYVIFTSGSTGRPKGVQVSHRGLSNHVSWAAHELAEKGTGGAPLFSSVAFDLVVPNLWAPLVTGQTVHVLPQDTPAADLGGRLAGSGPYSFVKLTPAHLDILSEQLTPEQVERLSEVYVVAGEALPGSTANRALELLGAGRLINEYGPTEASVGTSIHPVAAPVSLDVVPIGRPLPNMAMYVLDTAMRPVPVGVPGELYVGGTGVTRGYAGRPDLTAERYVPDPYGPVGARLYRTGDRVRMLADGDVEFLGRLDDQMKIRGYRVELGEVQAVVAAHPAVRDAVVTVHEPTPRDRRLVAYCVPADGETLPGASELAAACALRLPEYMVPSAFVALERFPLNANGKVDRRALAAPHRASLRSDHAYVAPRTGTERLLAKIWSEVLGVEEIGVHDRFFELGGHSILMIQVLAAARREGLAVSVWRMYQHQTLVDLAAAIDKDTAAASPVRDTQLADESDKASPERVDLPAGLVAELLEQAAGGDRSKLEQGPLAEVAALLGKARADGASATGESDFPLDELRTVMSEHEVPGISVALLRPDGTTELHGCGVLSTQEAEPVTPDTLFQVGSISKHVTAFATLRLAAEGRLGLDDSINRHLTSWQLADLDSAPGEVTIRHLLGHLAGLARHRSVGFRPDEELPTLLDLLEGTEAVATPRVSRQLVPGTTFRKSSTHYWVLQQLLEDVTGESFQTLMHRLVLGPVEMTGSSFDQSFPHTAGRPVALGHHARGVALGGGWRNRAHLAAAGLWTTAEDIAKLARQVRCSVLGRPGALLPADLARQLLATHPGSFYGLGTIVDEHGEDAEFGHGGEPAGYWNLALSHLRSGVGVVALTNSDSGKGVVKFLTAELSRRHQSFGQGKLMADWAVAGTGADAPANHPLLTPVVTDEDLA</sequence>
<dbReference type="InterPro" id="IPR042099">
    <property type="entry name" value="ANL_N_sf"/>
</dbReference>
<dbReference type="Pfam" id="PF00668">
    <property type="entry name" value="Condensation"/>
    <property type="match status" value="3"/>
</dbReference>
<organism evidence="6 7">
    <name type="scientific">Streptomyces mordarskii</name>
    <dbReference type="NCBI Taxonomy" id="1226758"/>
    <lineage>
        <taxon>Bacteria</taxon>
        <taxon>Bacillati</taxon>
        <taxon>Actinomycetota</taxon>
        <taxon>Actinomycetes</taxon>
        <taxon>Kitasatosporales</taxon>
        <taxon>Streptomycetaceae</taxon>
        <taxon>Streptomyces</taxon>
    </lineage>
</organism>
<dbReference type="PROSITE" id="PS00455">
    <property type="entry name" value="AMP_BINDING"/>
    <property type="match status" value="3"/>
</dbReference>
<feature type="domain" description="Carrier" evidence="5">
    <location>
        <begin position="3131"/>
        <end position="3205"/>
    </location>
</feature>
<dbReference type="InterPro" id="IPR023213">
    <property type="entry name" value="CAT-like_dom_sf"/>
</dbReference>
<dbReference type="InterPro" id="IPR000873">
    <property type="entry name" value="AMP-dep_synth/lig_dom"/>
</dbReference>
<dbReference type="SUPFAM" id="SSF47336">
    <property type="entry name" value="ACP-like"/>
    <property type="match status" value="3"/>
</dbReference>
<dbReference type="InterPro" id="IPR036736">
    <property type="entry name" value="ACP-like_sf"/>
</dbReference>
<dbReference type="Pfam" id="PF00144">
    <property type="entry name" value="Beta-lactamase"/>
    <property type="match status" value="1"/>
</dbReference>
<dbReference type="InterPro" id="IPR001242">
    <property type="entry name" value="Condensation_dom"/>
</dbReference>
<evidence type="ECO:0000313" key="6">
    <source>
        <dbReference type="EMBL" id="GAA0526418.1"/>
    </source>
</evidence>
<dbReference type="Gene3D" id="3.30.559.30">
    <property type="entry name" value="Nonribosomal peptide synthetase, condensation domain"/>
    <property type="match status" value="3"/>
</dbReference>
<dbReference type="Gene3D" id="1.10.1200.10">
    <property type="entry name" value="ACP-like"/>
    <property type="match status" value="1"/>
</dbReference>
<protein>
    <recommendedName>
        <fullName evidence="5">Carrier domain-containing protein</fullName>
    </recommendedName>
</protein>
<comment type="caution">
    <text evidence="6">The sequence shown here is derived from an EMBL/GenBank/DDBJ whole genome shotgun (WGS) entry which is preliminary data.</text>
</comment>
<dbReference type="SMART" id="SM00823">
    <property type="entry name" value="PKS_PP"/>
    <property type="match status" value="3"/>
</dbReference>
<evidence type="ECO:0000259" key="5">
    <source>
        <dbReference type="PROSITE" id="PS50075"/>
    </source>
</evidence>
<accession>A0ABN1CUJ9</accession>
<dbReference type="Pfam" id="PF13193">
    <property type="entry name" value="AMP-binding_C"/>
    <property type="match status" value="3"/>
</dbReference>
<dbReference type="PANTHER" id="PTHR45527">
    <property type="entry name" value="NONRIBOSOMAL PEPTIDE SYNTHETASE"/>
    <property type="match status" value="1"/>
</dbReference>
<evidence type="ECO:0000313" key="7">
    <source>
        <dbReference type="Proteomes" id="UP001501576"/>
    </source>
</evidence>
<dbReference type="Gene3D" id="3.30.300.30">
    <property type="match status" value="3"/>
</dbReference>
<dbReference type="Gene3D" id="3.40.710.10">
    <property type="entry name" value="DD-peptidase/beta-lactamase superfamily"/>
    <property type="match status" value="1"/>
</dbReference>
<dbReference type="Gene3D" id="3.40.50.1820">
    <property type="entry name" value="alpha/beta hydrolase"/>
    <property type="match status" value="2"/>
</dbReference>
<feature type="region of interest" description="Disordered" evidence="4">
    <location>
        <begin position="2060"/>
        <end position="2080"/>
    </location>
</feature>
<dbReference type="PROSITE" id="PS50075">
    <property type="entry name" value="CARRIER"/>
    <property type="match status" value="3"/>
</dbReference>
<evidence type="ECO:0000256" key="4">
    <source>
        <dbReference type="SAM" id="MobiDB-lite"/>
    </source>
</evidence>
<evidence type="ECO:0000256" key="2">
    <source>
        <dbReference type="ARBA" id="ARBA00022450"/>
    </source>
</evidence>
<dbReference type="CDD" id="cd19531">
    <property type="entry name" value="LCL_NRPS-like"/>
    <property type="match status" value="1"/>
</dbReference>
<dbReference type="SUPFAM" id="SSF52777">
    <property type="entry name" value="CoA-dependent acyltransferases"/>
    <property type="match status" value="6"/>
</dbReference>
<dbReference type="InterPro" id="IPR020845">
    <property type="entry name" value="AMP-binding_CS"/>
</dbReference>
<name>A0ABN1CUJ9_9ACTN</name>
<dbReference type="Proteomes" id="UP001501576">
    <property type="component" value="Unassembled WGS sequence"/>
</dbReference>
<keyword evidence="7" id="KW-1185">Reference proteome</keyword>
<dbReference type="EMBL" id="BAAABZ010000016">
    <property type="protein sequence ID" value="GAA0526418.1"/>
    <property type="molecule type" value="Genomic_DNA"/>
</dbReference>
<evidence type="ECO:0000256" key="3">
    <source>
        <dbReference type="ARBA" id="ARBA00022553"/>
    </source>
</evidence>
<dbReference type="InterPro" id="IPR006162">
    <property type="entry name" value="Ppantetheine_attach_site"/>
</dbReference>
<dbReference type="SUPFAM" id="SSF56601">
    <property type="entry name" value="beta-lactamase/transpeptidase-like"/>
    <property type="match status" value="1"/>
</dbReference>
<reference evidence="6 7" key="1">
    <citation type="journal article" date="2019" name="Int. J. Syst. Evol. Microbiol.">
        <title>The Global Catalogue of Microorganisms (GCM) 10K type strain sequencing project: providing services to taxonomists for standard genome sequencing and annotation.</title>
        <authorList>
            <consortium name="The Broad Institute Genomics Platform"/>
            <consortium name="The Broad Institute Genome Sequencing Center for Infectious Disease"/>
            <person name="Wu L."/>
            <person name="Ma J."/>
        </authorList>
    </citation>
    <scope>NUCLEOTIDE SEQUENCE [LARGE SCALE GENOMIC DNA]</scope>
    <source>
        <strain evidence="6 7">JCM 5052</strain>
    </source>
</reference>
<dbReference type="RefSeq" id="WP_346159697.1">
    <property type="nucleotide sequence ID" value="NZ_BAAABZ010000016.1"/>
</dbReference>
<dbReference type="Gene3D" id="3.40.50.980">
    <property type="match status" value="4"/>
</dbReference>
<dbReference type="CDD" id="cd17643">
    <property type="entry name" value="A_NRPS_Cytc1-like"/>
    <property type="match status" value="1"/>
</dbReference>
<comment type="cofactor">
    <cofactor evidence="1">
        <name>pantetheine 4'-phosphate</name>
        <dbReference type="ChEBI" id="CHEBI:47942"/>
    </cofactor>
</comment>